<dbReference type="PIRSF" id="PIRSF002741">
    <property type="entry name" value="MppA"/>
    <property type="match status" value="1"/>
</dbReference>
<evidence type="ECO:0000259" key="4">
    <source>
        <dbReference type="Pfam" id="PF00496"/>
    </source>
</evidence>
<dbReference type="Gene3D" id="3.40.190.10">
    <property type="entry name" value="Periplasmic binding protein-like II"/>
    <property type="match status" value="1"/>
</dbReference>
<dbReference type="RefSeq" id="WP_076444097.1">
    <property type="nucleotide sequence ID" value="NZ_FTOQ01000001.1"/>
</dbReference>
<accession>A0A1N7JSE2</accession>
<dbReference type="OrthoDB" id="9803988at2"/>
<dbReference type="CDD" id="cd08503">
    <property type="entry name" value="PBP2_NikA_DppA_OppA_like_17"/>
    <property type="match status" value="1"/>
</dbReference>
<name>A0A1N7JSE2_9RHOB</name>
<dbReference type="AlphaFoldDB" id="A0A1N7JSE2"/>
<dbReference type="PROSITE" id="PS51318">
    <property type="entry name" value="TAT"/>
    <property type="match status" value="1"/>
</dbReference>
<dbReference type="Pfam" id="PF00496">
    <property type="entry name" value="SBP_bac_5"/>
    <property type="match status" value="1"/>
</dbReference>
<dbReference type="Gene3D" id="3.90.76.10">
    <property type="entry name" value="Dipeptide-binding Protein, Domain 1"/>
    <property type="match status" value="1"/>
</dbReference>
<comment type="subcellular location">
    <subcellularLocation>
        <location evidence="1">Periplasm</location>
    </subcellularLocation>
</comment>
<protein>
    <submittedName>
        <fullName evidence="5">Peptide/nickel transport system substrate-binding protein</fullName>
    </submittedName>
</protein>
<dbReference type="GO" id="GO:1904680">
    <property type="term" value="F:peptide transmembrane transporter activity"/>
    <property type="evidence" value="ECO:0007669"/>
    <property type="project" value="TreeGrafter"/>
</dbReference>
<keyword evidence="3" id="KW-0732">Signal</keyword>
<dbReference type="GO" id="GO:0043190">
    <property type="term" value="C:ATP-binding cassette (ABC) transporter complex"/>
    <property type="evidence" value="ECO:0007669"/>
    <property type="project" value="InterPro"/>
</dbReference>
<dbReference type="Proteomes" id="UP000186684">
    <property type="component" value="Unassembled WGS sequence"/>
</dbReference>
<dbReference type="InterPro" id="IPR030678">
    <property type="entry name" value="Peptide/Ni-bd"/>
</dbReference>
<dbReference type="GO" id="GO:0030288">
    <property type="term" value="C:outer membrane-bounded periplasmic space"/>
    <property type="evidence" value="ECO:0007669"/>
    <property type="project" value="UniProtKB-ARBA"/>
</dbReference>
<organism evidence="5 6">
    <name type="scientific">Roseivivax lentus</name>
    <dbReference type="NCBI Taxonomy" id="633194"/>
    <lineage>
        <taxon>Bacteria</taxon>
        <taxon>Pseudomonadati</taxon>
        <taxon>Pseudomonadota</taxon>
        <taxon>Alphaproteobacteria</taxon>
        <taxon>Rhodobacterales</taxon>
        <taxon>Roseobacteraceae</taxon>
        <taxon>Roseivivax</taxon>
    </lineage>
</organism>
<feature type="domain" description="Solute-binding protein family 5" evidence="4">
    <location>
        <begin position="81"/>
        <end position="422"/>
    </location>
</feature>
<dbReference type="SUPFAM" id="SSF53850">
    <property type="entry name" value="Periplasmic binding protein-like II"/>
    <property type="match status" value="1"/>
</dbReference>
<evidence type="ECO:0000256" key="1">
    <source>
        <dbReference type="ARBA" id="ARBA00004418"/>
    </source>
</evidence>
<dbReference type="PANTHER" id="PTHR30290">
    <property type="entry name" value="PERIPLASMIC BINDING COMPONENT OF ABC TRANSPORTER"/>
    <property type="match status" value="1"/>
</dbReference>
<dbReference type="GO" id="GO:0015833">
    <property type="term" value="P:peptide transport"/>
    <property type="evidence" value="ECO:0007669"/>
    <property type="project" value="TreeGrafter"/>
</dbReference>
<dbReference type="Gene3D" id="3.10.105.10">
    <property type="entry name" value="Dipeptide-binding Protein, Domain 3"/>
    <property type="match status" value="1"/>
</dbReference>
<evidence type="ECO:0000256" key="3">
    <source>
        <dbReference type="ARBA" id="ARBA00022729"/>
    </source>
</evidence>
<evidence type="ECO:0000256" key="2">
    <source>
        <dbReference type="ARBA" id="ARBA00005695"/>
    </source>
</evidence>
<keyword evidence="6" id="KW-1185">Reference proteome</keyword>
<dbReference type="InterPro" id="IPR006311">
    <property type="entry name" value="TAT_signal"/>
</dbReference>
<reference evidence="6" key="1">
    <citation type="submission" date="2017-01" db="EMBL/GenBank/DDBJ databases">
        <authorList>
            <person name="Varghese N."/>
            <person name="Submissions S."/>
        </authorList>
    </citation>
    <scope>NUCLEOTIDE SEQUENCE [LARGE SCALE GENOMIC DNA]</scope>
    <source>
        <strain evidence="6">DSM 29430</strain>
    </source>
</reference>
<dbReference type="PANTHER" id="PTHR30290:SF38">
    <property type="entry name" value="D,D-DIPEPTIDE-BINDING PERIPLASMIC PROTEIN DDPA-RELATED"/>
    <property type="match status" value="1"/>
</dbReference>
<dbReference type="InterPro" id="IPR039424">
    <property type="entry name" value="SBP_5"/>
</dbReference>
<gene>
    <name evidence="5" type="ORF">SAMN05421759_101194</name>
</gene>
<proteinExistence type="inferred from homology"/>
<dbReference type="InterPro" id="IPR000914">
    <property type="entry name" value="SBP_5_dom"/>
</dbReference>
<evidence type="ECO:0000313" key="5">
    <source>
        <dbReference type="EMBL" id="SIS52263.1"/>
    </source>
</evidence>
<dbReference type="EMBL" id="FTOQ01000001">
    <property type="protein sequence ID" value="SIS52263.1"/>
    <property type="molecule type" value="Genomic_DNA"/>
</dbReference>
<evidence type="ECO:0000313" key="6">
    <source>
        <dbReference type="Proteomes" id="UP000186684"/>
    </source>
</evidence>
<sequence length="518" mass="56734">MTRISRRGLLRSGAAAGVLAATGLPLRAQEAKRGGRLVAGLSGANSSDSWDGRTHSDIFMSAAAHGAVFDALTEVAADGSLKGELATDWEASPDAKVWTFNLRQGVTFHNGKPFGADDVIESLQLHVAEGSKSAAAPIVSAISEMRKTTEHQVQFTLESGNADFPYLLSDYHLLIYPAGQIDEAIANGIGTGLYRAVSLEPGVRFVGRRVDSHYKDGEAGWFDEIEYIAINDNTARMNALLTGQVDAINRIDFKTEALLKANPQVAIQEVSGNQHYTFPMLTNVAPFDDVNVRRALKHGVNRQELVDKILLGHGIVGHDSPIGPASQYVADLDPIPYDPDQSKYYLKQAGLTELNVDLSASNAAFEGAVDAAQLYQASAAAGGININVVQEPADGYWSNVWIKKPWCACYWSGRATEDWMFSSAYEEGVPWNDTQWDSKDSARFQELLITARAELDSDKRREQYGEMQRILRNDGGVIIPMFANYVQALKTTVGTPETIGNLWQMDNARMAERWWDTT</sequence>
<dbReference type="STRING" id="633194.SAMN05421759_101194"/>
<comment type="similarity">
    <text evidence="2">Belongs to the bacterial solute-binding protein 5 family.</text>
</comment>